<sequence>METSTATLEEAAGWSRRNLIGLFTAGESHDALNASFNESLEKKTRFTKNADEHLLVKWTMEVLCYGLTLPLDRDTVKLCVDVYTDWLMALGSPKDSTPPPISREPNLYVQKILRHLSSLFLSRWDQQSPVYLSLCQQVLHAVQSLARENATMSRDTWETLLHFLLHINHAMLAPPTAAGGVVSDLSVAVLLEVWLLSCARCFPSRSLWQMCRQMLSSWRHQAAVVQQWSRVVAALTSRLLLLNFGPSFPPFKVPDEDAALIPADLDDERIPHTWFRFLHLFSNPVELVGDSLDEAFRGDVQLPKIFFRAIKGISLLVDAFLGVQVSSDWLAMDQSLSGGAAHVSVLSCFPPSVGRDVAVAVVKPLAAGLGNPNICSLLRTERQ</sequence>
<dbReference type="Pfam" id="PF20412">
    <property type="entry name" value="RALGAPB_N"/>
    <property type="match status" value="1"/>
</dbReference>
<dbReference type="InterPro" id="IPR039930">
    <property type="entry name" value="RALGAPB"/>
</dbReference>
<dbReference type="GO" id="GO:0005096">
    <property type="term" value="F:GTPase activator activity"/>
    <property type="evidence" value="ECO:0007669"/>
    <property type="project" value="InterPro"/>
</dbReference>
<evidence type="ECO:0000313" key="2">
    <source>
        <dbReference type="Proteomes" id="UP000694891"/>
    </source>
</evidence>
<dbReference type="PANTHER" id="PTHR21344">
    <property type="entry name" value="RAL GTPASE-ACTIVATING PROTEIN SUBUNIT BETA"/>
    <property type="match status" value="1"/>
</dbReference>
<dbReference type="PANTHER" id="PTHR21344:SF1">
    <property type="entry name" value="RAL GTPASE-ACTIVATING PROTEIN SUBUNIT BETA"/>
    <property type="match status" value="1"/>
</dbReference>
<proteinExistence type="predicted"/>
<organism evidence="2 3">
    <name type="scientific">Stegastes partitus</name>
    <name type="common">bicolor damselfish</name>
    <dbReference type="NCBI Taxonomy" id="144197"/>
    <lineage>
        <taxon>Eukaryota</taxon>
        <taxon>Metazoa</taxon>
        <taxon>Chordata</taxon>
        <taxon>Craniata</taxon>
        <taxon>Vertebrata</taxon>
        <taxon>Euteleostomi</taxon>
        <taxon>Actinopterygii</taxon>
        <taxon>Neopterygii</taxon>
        <taxon>Teleostei</taxon>
        <taxon>Neoteleostei</taxon>
        <taxon>Acanthomorphata</taxon>
        <taxon>Ovalentaria</taxon>
        <taxon>Pomacentridae</taxon>
        <taxon>Stegastes</taxon>
    </lineage>
</organism>
<accession>A0A9Y4K8Z9</accession>
<dbReference type="GeneID" id="103363785"/>
<dbReference type="Proteomes" id="UP000694891">
    <property type="component" value="Unplaced"/>
</dbReference>
<reference evidence="3" key="1">
    <citation type="submission" date="2025-08" db="UniProtKB">
        <authorList>
            <consortium name="RefSeq"/>
        </authorList>
    </citation>
    <scope>IDENTIFICATION</scope>
</reference>
<name>A0A9Y4K8Z9_9TELE</name>
<feature type="non-terminal residue" evidence="3">
    <location>
        <position position="383"/>
    </location>
</feature>
<evidence type="ECO:0000259" key="1">
    <source>
        <dbReference type="Pfam" id="PF20412"/>
    </source>
</evidence>
<protein>
    <submittedName>
        <fullName evidence="3">Ral GTPase-activating protein subunit beta-like</fullName>
    </submittedName>
</protein>
<evidence type="ECO:0000313" key="3">
    <source>
        <dbReference type="RefSeq" id="XP_008288903.1"/>
    </source>
</evidence>
<feature type="domain" description="Ral GTPase-activating protein subunit alpha/beta N-terminal" evidence="1">
    <location>
        <begin position="133"/>
        <end position="240"/>
    </location>
</feature>
<dbReference type="InterPro" id="IPR046859">
    <property type="entry name" value="RGPA/RALGAPB_N"/>
</dbReference>
<dbReference type="RefSeq" id="XP_008288903.1">
    <property type="nucleotide sequence ID" value="XM_008290681.1"/>
</dbReference>
<dbReference type="AlphaFoldDB" id="A0A9Y4K8Z9"/>
<keyword evidence="2" id="KW-1185">Reference proteome</keyword>
<gene>
    <name evidence="3" type="primary">LOC103363785</name>
</gene>